<gene>
    <name evidence="2" type="ORF">KCG35_20345</name>
</gene>
<dbReference type="Gene3D" id="3.40.190.100">
    <property type="entry name" value="Glycine betaine-binding periplasmic protein, domain 2"/>
    <property type="match status" value="1"/>
</dbReference>
<dbReference type="Gene3D" id="3.40.190.10">
    <property type="entry name" value="Periplasmic binding protein-like II"/>
    <property type="match status" value="1"/>
</dbReference>
<evidence type="ECO:0000313" key="3">
    <source>
        <dbReference type="Proteomes" id="UP000690515"/>
    </source>
</evidence>
<dbReference type="Pfam" id="PF04069">
    <property type="entry name" value="OpuAC"/>
    <property type="match status" value="1"/>
</dbReference>
<proteinExistence type="predicted"/>
<evidence type="ECO:0000259" key="1">
    <source>
        <dbReference type="Pfam" id="PF04069"/>
    </source>
</evidence>
<evidence type="ECO:0000313" key="2">
    <source>
        <dbReference type="EMBL" id="MBU2713412.1"/>
    </source>
</evidence>
<name>A0ABS5ZK99_9GAMM</name>
<protein>
    <submittedName>
        <fullName evidence="2">ABC transporter substrate-binding protein</fullName>
    </submittedName>
</protein>
<feature type="domain" description="ABC-type glycine betaine transport system substrate-binding" evidence="1">
    <location>
        <begin position="28"/>
        <end position="300"/>
    </location>
</feature>
<dbReference type="CDD" id="cd13643">
    <property type="entry name" value="PBP2_BCP_2"/>
    <property type="match status" value="1"/>
</dbReference>
<dbReference type="RefSeq" id="WP_215821698.1">
    <property type="nucleotide sequence ID" value="NZ_JAGSOY010000078.1"/>
</dbReference>
<dbReference type="Proteomes" id="UP000690515">
    <property type="component" value="Unassembled WGS sequence"/>
</dbReference>
<keyword evidence="3" id="KW-1185">Reference proteome</keyword>
<dbReference type="InterPro" id="IPR007210">
    <property type="entry name" value="ABC_Gly_betaine_transp_sub-bd"/>
</dbReference>
<dbReference type="SUPFAM" id="SSF53850">
    <property type="entry name" value="Periplasmic binding protein-like II"/>
    <property type="match status" value="1"/>
</dbReference>
<sequence>MNSKKLLYSLIFLTFNLFASEDKSKIGPVKVILNDWTSQLVQSYIVGKLLSLTGYKVKYIKLPTAAQWYKISRGLVHIQMEVWQGTMEKQYLHLLQHHKIIDAGNHDAKTREDWWYPDYVEALCPGLPDWKALKKCSHVFANSTNSLRGIYLGGPWEKPDAARIRALGLNFDIIRAKHGDELGDKLKQAYEESRPILLFNWTPNWVEVKYKGKFVEFPEYHPDCESDPLWGVNMYFTYDCGNPKNGWLKKVVWKGLEAYPCALKIIKNISFNNTEIATFSYWVDIEGMRYEAAADKWLTENKKIWKTWIERSCLNE</sequence>
<reference evidence="2 3" key="1">
    <citation type="submission" date="2021-04" db="EMBL/GenBank/DDBJ databases">
        <authorList>
            <person name="Pira H."/>
            <person name="Risdian C."/>
            <person name="Wink J."/>
        </authorList>
    </citation>
    <scope>NUCLEOTIDE SEQUENCE [LARGE SCALE GENOMIC DNA]</scope>
    <source>
        <strain evidence="2 3">WH53</strain>
    </source>
</reference>
<organism evidence="2 3">
    <name type="scientific">Zooshikella harenae</name>
    <dbReference type="NCBI Taxonomy" id="2827238"/>
    <lineage>
        <taxon>Bacteria</taxon>
        <taxon>Pseudomonadati</taxon>
        <taxon>Pseudomonadota</taxon>
        <taxon>Gammaproteobacteria</taxon>
        <taxon>Oceanospirillales</taxon>
        <taxon>Zooshikellaceae</taxon>
        <taxon>Zooshikella</taxon>
    </lineage>
</organism>
<dbReference type="EMBL" id="JAGSOY010000078">
    <property type="protein sequence ID" value="MBU2713412.1"/>
    <property type="molecule type" value="Genomic_DNA"/>
</dbReference>
<comment type="caution">
    <text evidence="2">The sequence shown here is derived from an EMBL/GenBank/DDBJ whole genome shotgun (WGS) entry which is preliminary data.</text>
</comment>
<accession>A0ABS5ZK99</accession>